<evidence type="ECO:0000256" key="1">
    <source>
        <dbReference type="SAM" id="MobiDB-lite"/>
    </source>
</evidence>
<dbReference type="GO" id="GO:0016779">
    <property type="term" value="F:nucleotidyltransferase activity"/>
    <property type="evidence" value="ECO:0007669"/>
    <property type="project" value="TreeGrafter"/>
</dbReference>
<comment type="caution">
    <text evidence="3">The sequence shown here is derived from an EMBL/GenBank/DDBJ whole genome shotgun (WGS) entry which is preliminary data.</text>
</comment>
<protein>
    <recommendedName>
        <fullName evidence="2">Poly(A) RNA polymerase mitochondrial-like central palm domain-containing protein</fullName>
    </recommendedName>
</protein>
<accession>A0AA36JNY9</accession>
<dbReference type="SUPFAM" id="SSF81631">
    <property type="entry name" value="PAP/OAS1 substrate-binding domain"/>
    <property type="match status" value="1"/>
</dbReference>
<feature type="region of interest" description="Disordered" evidence="1">
    <location>
        <begin position="229"/>
        <end position="300"/>
    </location>
</feature>
<dbReference type="CDD" id="cd05402">
    <property type="entry name" value="NT_PAP_TUTase"/>
    <property type="match status" value="1"/>
</dbReference>
<organism evidence="3 4">
    <name type="scientific">Effrenium voratum</name>
    <dbReference type="NCBI Taxonomy" id="2562239"/>
    <lineage>
        <taxon>Eukaryota</taxon>
        <taxon>Sar</taxon>
        <taxon>Alveolata</taxon>
        <taxon>Dinophyceae</taxon>
        <taxon>Suessiales</taxon>
        <taxon>Symbiodiniaceae</taxon>
        <taxon>Effrenium</taxon>
    </lineage>
</organism>
<dbReference type="PANTHER" id="PTHR12271:SF40">
    <property type="entry name" value="POLY(A) RNA POLYMERASE GLD2"/>
    <property type="match status" value="1"/>
</dbReference>
<dbReference type="Pfam" id="PF13516">
    <property type="entry name" value="LRR_6"/>
    <property type="match status" value="1"/>
</dbReference>
<dbReference type="PANTHER" id="PTHR12271">
    <property type="entry name" value="POLY A POLYMERASE CID PAP -RELATED"/>
    <property type="match status" value="1"/>
</dbReference>
<dbReference type="AlphaFoldDB" id="A0AA36JNY9"/>
<dbReference type="GO" id="GO:0031123">
    <property type="term" value="P:RNA 3'-end processing"/>
    <property type="evidence" value="ECO:0007669"/>
    <property type="project" value="TreeGrafter"/>
</dbReference>
<dbReference type="Gene3D" id="3.30.460.10">
    <property type="entry name" value="Beta Polymerase, domain 2"/>
    <property type="match status" value="1"/>
</dbReference>
<reference evidence="3" key="1">
    <citation type="submission" date="2023-08" db="EMBL/GenBank/DDBJ databases">
        <authorList>
            <person name="Chen Y."/>
            <person name="Shah S."/>
            <person name="Dougan E. K."/>
            <person name="Thang M."/>
            <person name="Chan C."/>
        </authorList>
    </citation>
    <scope>NUCLEOTIDE SEQUENCE</scope>
</reference>
<proteinExistence type="predicted"/>
<evidence type="ECO:0000313" key="3">
    <source>
        <dbReference type="EMBL" id="CAJ1409727.1"/>
    </source>
</evidence>
<feature type="domain" description="Poly(A) RNA polymerase mitochondrial-like central palm" evidence="2">
    <location>
        <begin position="368"/>
        <end position="494"/>
    </location>
</feature>
<dbReference type="Gene3D" id="1.10.1410.10">
    <property type="match status" value="1"/>
</dbReference>
<evidence type="ECO:0000313" key="4">
    <source>
        <dbReference type="Proteomes" id="UP001178507"/>
    </source>
</evidence>
<dbReference type="InterPro" id="IPR001611">
    <property type="entry name" value="Leu-rich_rpt"/>
</dbReference>
<dbReference type="Gene3D" id="3.80.10.10">
    <property type="entry name" value="Ribonuclease Inhibitor"/>
    <property type="match status" value="1"/>
</dbReference>
<sequence>MGKGQKWDVLSFAKQELADSDVVTLGLKKAGTHYGEVDVSQNHLTAKGLDPVVKFGIRCPELRVFKAFKNQIGDDGARHIARLITSCACLEEIHLSHNQLTGKGVRIIVAAASNRDKQLSPLWLRLEHNLVTEPMALLHELARDFSVCGRSDEWRCNSRHCAWKRRIHVPFLHMQREPDTSDTSDTWTGWQSKTVEKLFRTYEDYDWSYWPEPVKPKMLRVEEWNGDPEAWSTATDTKANKKEQKKQKEQKKEQQKEPIEWDTAKTDLKTVPNNMSKDEHGPRETEPQKSKDVKKESKKERVKAAVQAAVQAAAVPAAPVLPSERESEAFGWNAPDLPVDPAWDGALQLQYMLVQSWKLDALLQAKEQTVPEDTAQAEACMKALDQIVEDLEPERQWKTHAFGSMTTGFGLKGCDLDIMLRVPDAAQAEETDSKEILMKLRKVLLGKPEFKVKEVILSARVPILKLEYQMRDVDISVNNFKALANSKLLAAYAQLDPMIPEFGTAVKLWAKANQICGAPDGNLSSYAFILMAIYFLQVASGDEVPCLQEGLANDLEDLKERLGQDDVKSWRPSEVKESRGLWNHLAAFFAFYSNSYGPTCRYEPFRWGEEVVSVRLGRKSRALNVDSEDFRALSRRQKGVLHIEDPVDPSRNLRDVFRPGREEMLQKELNQSHEVFVFQAQTGMIPVPEVIPEIPGPLIQRRKQRRWVKHLKS</sequence>
<gene>
    <name evidence="3" type="ORF">EVOR1521_LOCUS30750</name>
</gene>
<evidence type="ECO:0000259" key="2">
    <source>
        <dbReference type="Pfam" id="PF22600"/>
    </source>
</evidence>
<dbReference type="InterPro" id="IPR043519">
    <property type="entry name" value="NT_sf"/>
</dbReference>
<dbReference type="EMBL" id="CAUJNA010003783">
    <property type="protein sequence ID" value="CAJ1409727.1"/>
    <property type="molecule type" value="Genomic_DNA"/>
</dbReference>
<dbReference type="SUPFAM" id="SSF52047">
    <property type="entry name" value="RNI-like"/>
    <property type="match status" value="1"/>
</dbReference>
<dbReference type="Pfam" id="PF22600">
    <property type="entry name" value="MTPAP-like_central"/>
    <property type="match status" value="1"/>
</dbReference>
<feature type="compositionally biased region" description="Basic and acidic residues" evidence="1">
    <location>
        <begin position="238"/>
        <end position="268"/>
    </location>
</feature>
<dbReference type="Proteomes" id="UP001178507">
    <property type="component" value="Unassembled WGS sequence"/>
</dbReference>
<keyword evidence="4" id="KW-1185">Reference proteome</keyword>
<dbReference type="InterPro" id="IPR054708">
    <property type="entry name" value="MTPAP-like_central"/>
</dbReference>
<dbReference type="InterPro" id="IPR032675">
    <property type="entry name" value="LRR_dom_sf"/>
</dbReference>
<feature type="compositionally biased region" description="Basic and acidic residues" evidence="1">
    <location>
        <begin position="276"/>
        <end position="300"/>
    </location>
</feature>
<dbReference type="SUPFAM" id="SSF81301">
    <property type="entry name" value="Nucleotidyltransferase"/>
    <property type="match status" value="1"/>
</dbReference>
<name>A0AA36JNY9_9DINO</name>